<evidence type="ECO:0000313" key="3">
    <source>
        <dbReference type="Proteomes" id="UP000007486"/>
    </source>
</evidence>
<dbReference type="CDD" id="cd06433">
    <property type="entry name" value="GT_2_WfgS_like"/>
    <property type="match status" value="1"/>
</dbReference>
<dbReference type="RefSeq" id="WP_013616141.1">
    <property type="nucleotide sequence ID" value="NC_015164.1"/>
</dbReference>
<evidence type="ECO:0000259" key="1">
    <source>
        <dbReference type="Pfam" id="PF00535"/>
    </source>
</evidence>
<dbReference type="GO" id="GO:0016758">
    <property type="term" value="F:hexosyltransferase activity"/>
    <property type="evidence" value="ECO:0007669"/>
    <property type="project" value="UniProtKB-ARBA"/>
</dbReference>
<evidence type="ECO:0000313" key="2">
    <source>
        <dbReference type="EMBL" id="ADY34679.1"/>
    </source>
</evidence>
<dbReference type="KEGG" id="bsa:Bacsa_0066"/>
<dbReference type="Pfam" id="PF00535">
    <property type="entry name" value="Glycos_transf_2"/>
    <property type="match status" value="1"/>
</dbReference>
<organism evidence="2 3">
    <name type="scientific">Phocaeicola salanitronis (strain DSM 18170 / JCM 13657 / CCUG 60908 / BL78)</name>
    <name type="common">Bacteroides salanitronis</name>
    <dbReference type="NCBI Taxonomy" id="667015"/>
    <lineage>
        <taxon>Bacteria</taxon>
        <taxon>Pseudomonadati</taxon>
        <taxon>Bacteroidota</taxon>
        <taxon>Bacteroidia</taxon>
        <taxon>Bacteroidales</taxon>
        <taxon>Bacteroidaceae</taxon>
        <taxon>Phocaeicola</taxon>
    </lineage>
</organism>
<dbReference type="SUPFAM" id="SSF53448">
    <property type="entry name" value="Nucleotide-diphospho-sugar transferases"/>
    <property type="match status" value="1"/>
</dbReference>
<dbReference type="EMBL" id="CP002530">
    <property type="protein sequence ID" value="ADY34679.1"/>
    <property type="molecule type" value="Genomic_DNA"/>
</dbReference>
<dbReference type="HOGENOM" id="CLU_025996_21_1_10"/>
<name>F0R4I9_PHOSB</name>
<dbReference type="PANTHER" id="PTHR22916:SF67">
    <property type="entry name" value="COLANIC ACID BIOSYNTHESIS GLYCOSYL TRANSFERASE WCAE-RELATED"/>
    <property type="match status" value="1"/>
</dbReference>
<gene>
    <name evidence="2" type="ordered locus">Bacsa_0066</name>
</gene>
<sequence length="262" mass="29814">MKVSIITVNFNNAMGLKATLESVSCQSYRDYEVIVIDGASTDESVDVIKSYIPRIADLSYVSEKDSGIYNAMNKGIRMSSGDYLNFMNSGDIFCNELALEQITPFLQQEKAIVTGIGYAENYKIRPPKPTELSLTFFLKNSMNHQAAFIKAAVMKRYMYNENYKIVSDTEFFFKALVLDNCSYLDVSVNVCACEKAGASGNLNESLQERYRAIKALLPERMSPDADFIIKYDNPIIRCIGNVLYNKFFRLLYDKIIRRGRRI</sequence>
<feature type="domain" description="Glycosyltransferase 2-like" evidence="1">
    <location>
        <begin position="4"/>
        <end position="138"/>
    </location>
</feature>
<keyword evidence="2" id="KW-0808">Transferase</keyword>
<dbReference type="STRING" id="667015.Bacsa_0066"/>
<dbReference type="Proteomes" id="UP000007486">
    <property type="component" value="Chromosome"/>
</dbReference>
<accession>F0R4I9</accession>
<dbReference type="InterPro" id="IPR029044">
    <property type="entry name" value="Nucleotide-diphossugar_trans"/>
</dbReference>
<dbReference type="Gene3D" id="3.90.550.10">
    <property type="entry name" value="Spore Coat Polysaccharide Biosynthesis Protein SpsA, Chain A"/>
    <property type="match status" value="1"/>
</dbReference>
<dbReference type="InterPro" id="IPR001173">
    <property type="entry name" value="Glyco_trans_2-like"/>
</dbReference>
<proteinExistence type="predicted"/>
<dbReference type="AlphaFoldDB" id="F0R4I9"/>
<dbReference type="OrthoDB" id="9788101at2"/>
<protein>
    <submittedName>
        <fullName evidence="2">Glycosyl transferase family 2</fullName>
    </submittedName>
</protein>
<dbReference type="eggNOG" id="COG1216">
    <property type="taxonomic scope" value="Bacteria"/>
</dbReference>
<dbReference type="PANTHER" id="PTHR22916">
    <property type="entry name" value="GLYCOSYLTRANSFERASE"/>
    <property type="match status" value="1"/>
</dbReference>
<reference evidence="2 3" key="1">
    <citation type="journal article" date="2011" name="Stand. Genomic Sci.">
        <title>Complete genome sequence of Bacteroides salanitronis type strain (BL78).</title>
        <authorList>
            <person name="Gronow S."/>
            <person name="Held B."/>
            <person name="Lucas S."/>
            <person name="Lapidus A."/>
            <person name="Del Rio T.G."/>
            <person name="Nolan M."/>
            <person name="Tice H."/>
            <person name="Deshpande S."/>
            <person name="Cheng J.F."/>
            <person name="Pitluck S."/>
            <person name="Liolios K."/>
            <person name="Pagani I."/>
            <person name="Ivanova N."/>
            <person name="Mavromatis K."/>
            <person name="Pati A."/>
            <person name="Tapia R."/>
            <person name="Han C."/>
            <person name="Goodwin L."/>
            <person name="Chen A."/>
            <person name="Palaniappan K."/>
            <person name="Land M."/>
            <person name="Hauser L."/>
            <person name="Chang Y.J."/>
            <person name="Jeffries C.D."/>
            <person name="Brambilla E.M."/>
            <person name="Rohde M."/>
            <person name="Goker M."/>
            <person name="Detter J.C."/>
            <person name="Woyke T."/>
            <person name="Bristow J."/>
            <person name="Markowitz V."/>
            <person name="Hugenholtz P."/>
            <person name="Kyrpides N.C."/>
            <person name="Klenk H.P."/>
            <person name="Eisen J.A."/>
        </authorList>
    </citation>
    <scope>NUCLEOTIDE SEQUENCE [LARGE SCALE GENOMIC DNA]</scope>
    <source>
        <strain evidence="2 3">DSM 18170</strain>
    </source>
</reference>
<keyword evidence="3" id="KW-1185">Reference proteome</keyword>